<name>B7P1M9_IXOSC</name>
<dbReference type="PANTHER" id="PTHR21646:SF39">
    <property type="entry name" value="UBIQUITIN CARBOXYL-TERMINAL HYDROLASE 16"/>
    <property type="match status" value="1"/>
</dbReference>
<dbReference type="VEuPathDB" id="VectorBase:ISCI015586"/>
<protein>
    <recommendedName>
        <fullName evidence="6">Ubiquitin carboxyl-terminal hydrolase</fullName>
        <ecNumber evidence="6">3.4.19.12</ecNumber>
    </recommendedName>
</protein>
<keyword evidence="6" id="KW-0645">Protease</keyword>
<dbReference type="InterPro" id="IPR001607">
    <property type="entry name" value="Znf_UBP"/>
</dbReference>
<dbReference type="Proteomes" id="UP000001555">
    <property type="component" value="Unassembled WGS sequence"/>
</dbReference>
<feature type="compositionally biased region" description="Basic and acidic residues" evidence="7">
    <location>
        <begin position="167"/>
        <end position="181"/>
    </location>
</feature>
<dbReference type="HOGENOM" id="CLU_007938_1_0_1"/>
<dbReference type="Pfam" id="PF00443">
    <property type="entry name" value="UCH"/>
    <property type="match status" value="1"/>
</dbReference>
<dbReference type="CDD" id="cd02667">
    <property type="entry name" value="Peptidase_C19K"/>
    <property type="match status" value="1"/>
</dbReference>
<dbReference type="EMBL" id="ABJB010569153">
    <property type="status" value="NOT_ANNOTATED_CDS"/>
    <property type="molecule type" value="Genomic_DNA"/>
</dbReference>
<keyword evidence="10" id="KW-0560">Oxidoreductase</keyword>
<evidence type="ECO:0000256" key="5">
    <source>
        <dbReference type="PROSITE-ProRule" id="PRU00502"/>
    </source>
</evidence>
<dbReference type="PANTHER" id="PTHR21646">
    <property type="entry name" value="UBIQUITIN CARBOXYL-TERMINAL HYDROLASE"/>
    <property type="match status" value="1"/>
</dbReference>
<accession>B7P1M9</accession>
<dbReference type="AlphaFoldDB" id="B7P1M9"/>
<dbReference type="InterPro" id="IPR028889">
    <property type="entry name" value="USP"/>
</dbReference>
<dbReference type="Gene3D" id="3.90.70.10">
    <property type="entry name" value="Cysteine proteinases"/>
    <property type="match status" value="1"/>
</dbReference>
<organism>
    <name type="scientific">Ixodes scapularis</name>
    <name type="common">Black-legged tick</name>
    <name type="synonym">Deer tick</name>
    <dbReference type="NCBI Taxonomy" id="6945"/>
    <lineage>
        <taxon>Eukaryota</taxon>
        <taxon>Metazoa</taxon>
        <taxon>Ecdysozoa</taxon>
        <taxon>Arthropoda</taxon>
        <taxon>Chelicerata</taxon>
        <taxon>Arachnida</taxon>
        <taxon>Acari</taxon>
        <taxon>Parasitiformes</taxon>
        <taxon>Ixodida</taxon>
        <taxon>Ixodoidea</taxon>
        <taxon>Ixodidae</taxon>
        <taxon>Ixodinae</taxon>
        <taxon>Ixodes</taxon>
    </lineage>
</organism>
<dbReference type="FunCoup" id="B7P1M9">
    <property type="interactions" value="1620"/>
</dbReference>
<dbReference type="GO" id="GO:0006508">
    <property type="term" value="P:proteolysis"/>
    <property type="evidence" value="ECO:0007669"/>
    <property type="project" value="UniProtKB-KW"/>
</dbReference>
<keyword evidence="12" id="KW-1185">Reference proteome</keyword>
<keyword evidence="6" id="KW-0788">Thiol protease</keyword>
<gene>
    <name evidence="10" type="ORF">IscW_ISCW015586</name>
</gene>
<dbReference type="VEuPathDB" id="VectorBase:ISCP_010610"/>
<keyword evidence="3 5" id="KW-0863">Zinc-finger</keyword>
<dbReference type="InterPro" id="IPR001394">
    <property type="entry name" value="Peptidase_C19_UCH"/>
</dbReference>
<dbReference type="Gene3D" id="3.30.40.10">
    <property type="entry name" value="Zinc/RING finger domain, C3HC4 (zinc finger)"/>
    <property type="match status" value="1"/>
</dbReference>
<keyword evidence="6" id="KW-0833">Ubl conjugation pathway</keyword>
<keyword evidence="6" id="KW-0378">Hydrolase</keyword>
<comment type="catalytic activity">
    <reaction evidence="1 6">
        <text>Thiol-dependent hydrolysis of ester, thioester, amide, peptide and isopeptide bonds formed by the C-terminal Gly of ubiquitin (a 76-residue protein attached to proteins as an intracellular targeting signal).</text>
        <dbReference type="EC" id="3.4.19.12"/>
    </reaction>
</comment>
<dbReference type="OrthoDB" id="2020758at2759"/>
<feature type="compositionally biased region" description="Low complexity" evidence="7">
    <location>
        <begin position="152"/>
        <end position="166"/>
    </location>
</feature>
<dbReference type="GO" id="GO:0004843">
    <property type="term" value="F:cysteine-type deubiquitinase activity"/>
    <property type="evidence" value="ECO:0007669"/>
    <property type="project" value="UniProtKB-UniRule"/>
</dbReference>
<evidence type="ECO:0000256" key="7">
    <source>
        <dbReference type="SAM" id="MobiDB-lite"/>
    </source>
</evidence>
<dbReference type="PROSITE" id="PS50271">
    <property type="entry name" value="ZF_UBP"/>
    <property type="match status" value="1"/>
</dbReference>
<dbReference type="InterPro" id="IPR018200">
    <property type="entry name" value="USP_CS"/>
</dbReference>
<comment type="similarity">
    <text evidence="6">Belongs to the peptidase C19 family.</text>
</comment>
<dbReference type="GO" id="GO:0016579">
    <property type="term" value="P:protein deubiquitination"/>
    <property type="evidence" value="ECO:0007669"/>
    <property type="project" value="InterPro"/>
</dbReference>
<dbReference type="PaxDb" id="6945-B7P1M9"/>
<evidence type="ECO:0000313" key="10">
    <source>
        <dbReference type="EMBL" id="EEC00501.1"/>
    </source>
</evidence>
<dbReference type="Pfam" id="PF02148">
    <property type="entry name" value="zf-UBP"/>
    <property type="match status" value="1"/>
</dbReference>
<feature type="region of interest" description="Disordered" evidence="7">
    <location>
        <begin position="146"/>
        <end position="181"/>
    </location>
</feature>
<dbReference type="EMBL" id="ABJB010212362">
    <property type="status" value="NOT_ANNOTATED_CDS"/>
    <property type="molecule type" value="Genomic_DNA"/>
</dbReference>
<dbReference type="EMBL" id="ABJB011034381">
    <property type="status" value="NOT_ANNOTATED_CDS"/>
    <property type="molecule type" value="Genomic_DNA"/>
</dbReference>
<dbReference type="EMBL" id="ABJB010788795">
    <property type="status" value="NOT_ANNOTATED_CDS"/>
    <property type="molecule type" value="Genomic_DNA"/>
</dbReference>
<dbReference type="SUPFAM" id="SSF54001">
    <property type="entry name" value="Cysteine proteinases"/>
    <property type="match status" value="1"/>
</dbReference>
<dbReference type="EC" id="3.4.19.12" evidence="6"/>
<feature type="compositionally biased region" description="Basic residues" evidence="7">
    <location>
        <begin position="419"/>
        <end position="430"/>
    </location>
</feature>
<evidence type="ECO:0000256" key="3">
    <source>
        <dbReference type="ARBA" id="ARBA00022771"/>
    </source>
</evidence>
<dbReference type="EnsemblMetazoa" id="ISCW015586-RA">
    <property type="protein sequence ID" value="ISCW015586-PA"/>
    <property type="gene ID" value="ISCW015586"/>
</dbReference>
<sequence length="635" mass="68275">MARKKKKHQEDPTEDVPDSSGEGPDVPDDGSAAGNAAACVHGRGSVNLRRVRQLLQRSPLRLDECDDCQDAGPDDIWVCLQCGHRGCGTKWPGRHAVCHAERTYSDSHALALSSQSMELWCYKCDRTVEASSQVVQIVGAIRKKLTTGTKKSPQSTSARNSSSSSTEEPRAVENDRPTEVSRVEVAVGTKDEPTLASKPELTTVAGKWVTVKGLSNLGNTCYFNAVMQCLSQTPALDELLAKRCSNDLHCTFEPSIAPAAEGDPGPLEVKLPGPGFLTSALALFLREMRQGVPRPGQLFSRLCQAAPQFRGHHQHDSHELLRHLLEGVRSEEVKRHMQAVLNAFGLSSKVNPRQVGTDTKAKVQAYKKAVSRVALDDIFGGLLLSTLICQQCGQVSRREDPFQDLSLPIPEDKAPRNVHAGHGKRAKGKLGGRVATGRAGALSGGGAADPTEADEEDNVSPDLASQVEVLHLEEAPGGVKEPPEGSLDACLRSFTAPELLAGANGLHCEGCGVARAAASLQLQVLQPPRVLTLHLKRFQQGSSLRKVQRHVAFPVELDLGPYCSGQAEGCKSYTLYGVVEHSGRMTGGHYVAYVRGAGGGWFYASDGRVAPAPQRKVLASQAYLLFYGRTDTLCQ</sequence>
<feature type="region of interest" description="Disordered" evidence="7">
    <location>
        <begin position="404"/>
        <end position="461"/>
    </location>
</feature>
<dbReference type="PROSITE" id="PS50235">
    <property type="entry name" value="USP_3"/>
    <property type="match status" value="1"/>
</dbReference>
<feature type="region of interest" description="Disordered" evidence="7">
    <location>
        <begin position="1"/>
        <end position="36"/>
    </location>
</feature>
<keyword evidence="4" id="KW-0862">Zinc</keyword>
<dbReference type="EMBL" id="ABJB010253462">
    <property type="status" value="NOT_ANNOTATED_CDS"/>
    <property type="molecule type" value="Genomic_DNA"/>
</dbReference>
<dbReference type="EMBL" id="DS616928">
    <property type="protein sequence ID" value="EEC00501.1"/>
    <property type="molecule type" value="Genomic_DNA"/>
</dbReference>
<evidence type="ECO:0000259" key="8">
    <source>
        <dbReference type="PROSITE" id="PS50235"/>
    </source>
</evidence>
<reference evidence="11" key="2">
    <citation type="submission" date="2020-05" db="UniProtKB">
        <authorList>
            <consortium name="EnsemblMetazoa"/>
        </authorList>
    </citation>
    <scope>IDENTIFICATION</scope>
    <source>
        <strain evidence="11">wikel</strain>
    </source>
</reference>
<dbReference type="InterPro" id="IPR050185">
    <property type="entry name" value="Ub_carboxyl-term_hydrolase"/>
</dbReference>
<dbReference type="SUPFAM" id="SSF57850">
    <property type="entry name" value="RING/U-box"/>
    <property type="match status" value="1"/>
</dbReference>
<feature type="domain" description="UBP-type" evidence="9">
    <location>
        <begin position="43"/>
        <end position="148"/>
    </location>
</feature>
<keyword evidence="2" id="KW-0479">Metal-binding</keyword>
<proteinExistence type="inferred from homology"/>
<dbReference type="STRING" id="6945.B7P1M9"/>
<dbReference type="PROSITE" id="PS00973">
    <property type="entry name" value="USP_2"/>
    <property type="match status" value="1"/>
</dbReference>
<dbReference type="InterPro" id="IPR013083">
    <property type="entry name" value="Znf_RING/FYVE/PHD"/>
</dbReference>
<dbReference type="InParanoid" id="B7P1M9"/>
<evidence type="ECO:0000256" key="2">
    <source>
        <dbReference type="ARBA" id="ARBA00022723"/>
    </source>
</evidence>
<dbReference type="VEuPathDB" id="VectorBase:ISCW015586"/>
<dbReference type="GO" id="GO:0008270">
    <property type="term" value="F:zinc ion binding"/>
    <property type="evidence" value="ECO:0007669"/>
    <property type="project" value="UniProtKB-KW"/>
</dbReference>
<reference evidence="10 12" key="1">
    <citation type="submission" date="2008-03" db="EMBL/GenBank/DDBJ databases">
        <title>Annotation of Ixodes scapularis.</title>
        <authorList>
            <consortium name="Ixodes scapularis Genome Project Consortium"/>
            <person name="Caler E."/>
            <person name="Hannick L.I."/>
            <person name="Bidwell S."/>
            <person name="Joardar V."/>
            <person name="Thiagarajan M."/>
            <person name="Amedeo P."/>
            <person name="Galinsky K.J."/>
            <person name="Schobel S."/>
            <person name="Inman J."/>
            <person name="Hostetler J."/>
            <person name="Miller J."/>
            <person name="Hammond M."/>
            <person name="Megy K."/>
            <person name="Lawson D."/>
            <person name="Kodira C."/>
            <person name="Sutton G."/>
            <person name="Meyer J."/>
            <person name="Hill C.A."/>
            <person name="Birren B."/>
            <person name="Nene V."/>
            <person name="Collins F."/>
            <person name="Alarcon-Chaidez F."/>
            <person name="Wikel S."/>
            <person name="Strausberg R."/>
        </authorList>
    </citation>
    <scope>NUCLEOTIDE SEQUENCE [LARGE SCALE GENOMIC DNA]</scope>
    <source>
        <strain evidence="12">Wikel</strain>
        <strain evidence="10">Wikel colony</strain>
    </source>
</reference>
<dbReference type="PROSITE" id="PS00972">
    <property type="entry name" value="USP_1"/>
    <property type="match status" value="1"/>
</dbReference>
<dbReference type="InterPro" id="IPR038765">
    <property type="entry name" value="Papain-like_cys_pep_sf"/>
</dbReference>
<evidence type="ECO:0000256" key="6">
    <source>
        <dbReference type="RuleBase" id="RU366025"/>
    </source>
</evidence>
<evidence type="ECO:0000313" key="12">
    <source>
        <dbReference type="Proteomes" id="UP000001555"/>
    </source>
</evidence>
<evidence type="ECO:0000256" key="1">
    <source>
        <dbReference type="ARBA" id="ARBA00000707"/>
    </source>
</evidence>
<evidence type="ECO:0000256" key="4">
    <source>
        <dbReference type="ARBA" id="ARBA00022833"/>
    </source>
</evidence>
<evidence type="ECO:0000259" key="9">
    <source>
        <dbReference type="PROSITE" id="PS50271"/>
    </source>
</evidence>
<feature type="domain" description="USP" evidence="8">
    <location>
        <begin position="212"/>
        <end position="630"/>
    </location>
</feature>
<dbReference type="GO" id="GO:0016491">
    <property type="term" value="F:oxidoreductase activity"/>
    <property type="evidence" value="ECO:0007669"/>
    <property type="project" value="UniProtKB-KW"/>
</dbReference>
<evidence type="ECO:0000313" key="11">
    <source>
        <dbReference type="EnsemblMetazoa" id="ISCW015586-PA"/>
    </source>
</evidence>